<sequence>MHITEDRHLIVNSQSYSLPSLPVEAIVRAWSVPEDYRPDGVFISVTPQGGIEEVPACSGAQLIGEAKLEADPAAKLAAAKTELRARVNAERYRQETMPLTYLGKTFDADERSIQRITGAVQAAQAAVSAGAPFSIDWVCADNTEITLDAQQMIGMPAALMQRVYAVHLHARQLKAAVDAATTEADLAAIDIATGWPA</sequence>
<evidence type="ECO:0000313" key="2">
    <source>
        <dbReference type="EMBL" id="TDQ40945.1"/>
    </source>
</evidence>
<organism evidence="2 3">
    <name type="scientific">Tepidicella xavieri</name>
    <dbReference type="NCBI Taxonomy" id="360241"/>
    <lineage>
        <taxon>Bacteria</taxon>
        <taxon>Pseudomonadati</taxon>
        <taxon>Pseudomonadota</taxon>
        <taxon>Betaproteobacteria</taxon>
        <taxon>Burkholderiales</taxon>
        <taxon>Tepidicella</taxon>
    </lineage>
</organism>
<dbReference type="InterPro" id="IPR025484">
    <property type="entry name" value="DUF4376"/>
</dbReference>
<proteinExistence type="predicted"/>
<evidence type="ECO:0000259" key="1">
    <source>
        <dbReference type="Pfam" id="PF14301"/>
    </source>
</evidence>
<dbReference type="Pfam" id="PF14301">
    <property type="entry name" value="DUF4376"/>
    <property type="match status" value="1"/>
</dbReference>
<reference evidence="2 3" key="1">
    <citation type="submission" date="2019-03" db="EMBL/GenBank/DDBJ databases">
        <title>Genomic Encyclopedia of Type Strains, Phase IV (KMG-IV): sequencing the most valuable type-strain genomes for metagenomic binning, comparative biology and taxonomic classification.</title>
        <authorList>
            <person name="Goeker M."/>
        </authorList>
    </citation>
    <scope>NUCLEOTIDE SEQUENCE [LARGE SCALE GENOMIC DNA]</scope>
    <source>
        <strain evidence="2 3">DSM 19605</strain>
    </source>
</reference>
<dbReference type="Proteomes" id="UP000295510">
    <property type="component" value="Unassembled WGS sequence"/>
</dbReference>
<dbReference type="OrthoDB" id="8913439at2"/>
<feature type="domain" description="DUF4376" evidence="1">
    <location>
        <begin position="78"/>
        <end position="187"/>
    </location>
</feature>
<gene>
    <name evidence="2" type="ORF">DFR43_11430</name>
</gene>
<accession>A0A4R6U8J7</accession>
<dbReference type="EMBL" id="SNYL01000014">
    <property type="protein sequence ID" value="TDQ40945.1"/>
    <property type="molecule type" value="Genomic_DNA"/>
</dbReference>
<evidence type="ECO:0000313" key="3">
    <source>
        <dbReference type="Proteomes" id="UP000295510"/>
    </source>
</evidence>
<protein>
    <submittedName>
        <fullName evidence="2">Uncharacterized protein DUF4376</fullName>
    </submittedName>
</protein>
<keyword evidence="3" id="KW-1185">Reference proteome</keyword>
<comment type="caution">
    <text evidence="2">The sequence shown here is derived from an EMBL/GenBank/DDBJ whole genome shotgun (WGS) entry which is preliminary data.</text>
</comment>
<name>A0A4R6U8J7_9BURK</name>
<dbReference type="AlphaFoldDB" id="A0A4R6U8J7"/>
<dbReference type="RefSeq" id="WP_133598582.1">
    <property type="nucleotide sequence ID" value="NZ_SNYL01000014.1"/>
</dbReference>